<sequence length="382" mass="42050">MSSVAVAYSAPSELRFRGRRLSGAGSGVCGVYFVRRPTTGRDARAVDYVFKPRIEEPSEPISKDKLVAKKPSPVIRSIMAGERIGTASPIKNGVIVGDAVLKERAAYLVDHDQWAGVPRTEAVRVSIELDDTGAVVRDFGSLQAFVQHDSTSEDVGCALFDKNDVHRIGLLDARLFNLDRHEGNLLVHRREDGRVRLVPIDHGYALPSWRDLSDASFCWQTWKQASLPFSDEVMAYVADLCPKQDIVPLLNLGLKHECVVTYIICSSFVKKAVAAGLTLADIGSILQRDMLSPDDPSEFELIVRSAASATDFFSFVFQSKSSWDDERVADFLEAFGRLADQLIDHRCEHRRQSMSTTCSASCASDSGISSTVRHRSHVASSS</sequence>
<keyword evidence="4" id="KW-0418">Kinase</keyword>
<dbReference type="Pfam" id="PF00454">
    <property type="entry name" value="PI3_PI4_kinase"/>
    <property type="match status" value="1"/>
</dbReference>
<dbReference type="GO" id="GO:0005524">
    <property type="term" value="F:ATP binding"/>
    <property type="evidence" value="ECO:0007669"/>
    <property type="project" value="UniProtKB-KW"/>
</dbReference>
<reference evidence="7 9" key="1">
    <citation type="submission" date="2015-02" db="EMBL/GenBank/DDBJ databases">
        <authorList>
            <person name="Chooi Y.-H."/>
        </authorList>
    </citation>
    <scope>NUCLEOTIDE SEQUENCE [LARGE SCALE GENOMIC DNA]</scope>
    <source>
        <strain evidence="7">E3</strain>
    </source>
</reference>
<evidence type="ECO:0000313" key="9">
    <source>
        <dbReference type="Proteomes" id="UP000039324"/>
    </source>
</evidence>
<keyword evidence="8" id="KW-0496">Mitochondrion</keyword>
<evidence type="ECO:0000313" key="7">
    <source>
        <dbReference type="EMBL" id="CEP01476.1"/>
    </source>
</evidence>
<evidence type="ECO:0000313" key="8">
    <source>
        <dbReference type="EMBL" id="SPQ93243.1"/>
    </source>
</evidence>
<evidence type="ECO:0000256" key="3">
    <source>
        <dbReference type="ARBA" id="ARBA00022741"/>
    </source>
</evidence>
<reference evidence="8 10" key="2">
    <citation type="submission" date="2018-03" db="EMBL/GenBank/DDBJ databases">
        <authorList>
            <person name="Fogelqvist J."/>
        </authorList>
    </citation>
    <scope>NUCLEOTIDE SEQUENCE [LARGE SCALE GENOMIC DNA]</scope>
</reference>
<evidence type="ECO:0000256" key="4">
    <source>
        <dbReference type="ARBA" id="ARBA00022777"/>
    </source>
</evidence>
<feature type="domain" description="PI3K/PI4K catalytic" evidence="6">
    <location>
        <begin position="93"/>
        <end position="245"/>
    </location>
</feature>
<dbReference type="GO" id="GO:0016301">
    <property type="term" value="F:kinase activity"/>
    <property type="evidence" value="ECO:0007669"/>
    <property type="project" value="UniProtKB-KW"/>
</dbReference>
<name>A0A0G4J2E7_PLABS</name>
<accession>A0A0G4J2E7</accession>
<dbReference type="AlphaFoldDB" id="A0A0G4J2E7"/>
<dbReference type="OrthoDB" id="5839at2759"/>
<dbReference type="EMBL" id="OVEO01000001">
    <property type="protein sequence ID" value="SPQ93243.1"/>
    <property type="molecule type" value="Genomic_DNA"/>
</dbReference>
<dbReference type="EMBL" id="CDSF01000112">
    <property type="protein sequence ID" value="CEP01476.1"/>
    <property type="molecule type" value="Genomic_DNA"/>
</dbReference>
<comment type="similarity">
    <text evidence="1">Belongs to the PI3/PI4-kinase family. Type II PI4K subfamily.</text>
</comment>
<evidence type="ECO:0000256" key="2">
    <source>
        <dbReference type="ARBA" id="ARBA00022679"/>
    </source>
</evidence>
<evidence type="ECO:0000256" key="1">
    <source>
        <dbReference type="ARBA" id="ARBA00008941"/>
    </source>
</evidence>
<dbReference type="STRING" id="37360.A0A0G4J2E7"/>
<proteinExistence type="inferred from homology"/>
<dbReference type="InterPro" id="IPR044571">
    <property type="entry name" value="P4KG1-8"/>
</dbReference>
<dbReference type="PANTHER" id="PTHR45800">
    <property type="entry name" value="PHOSPHATIDYLINOSITOL 4-KINASE GAMMA"/>
    <property type="match status" value="1"/>
</dbReference>
<evidence type="ECO:0000256" key="5">
    <source>
        <dbReference type="ARBA" id="ARBA00022840"/>
    </source>
</evidence>
<keyword evidence="9" id="KW-1185">Reference proteome</keyword>
<evidence type="ECO:0000313" key="10">
    <source>
        <dbReference type="Proteomes" id="UP000290189"/>
    </source>
</evidence>
<protein>
    <recommendedName>
        <fullName evidence="6">PI3K/PI4K catalytic domain-containing protein</fullName>
    </recommendedName>
</protein>
<keyword evidence="3" id="KW-0547">Nucleotide-binding</keyword>
<dbReference type="Proteomes" id="UP000290189">
    <property type="component" value="Unassembled WGS sequence"/>
</dbReference>
<evidence type="ECO:0000259" key="6">
    <source>
        <dbReference type="Pfam" id="PF00454"/>
    </source>
</evidence>
<gene>
    <name evidence="7" type="ORF">PBRA_002081</name>
    <name evidence="8" type="ORF">PLBR_LOCUS458</name>
</gene>
<keyword evidence="5" id="KW-0067">ATP-binding</keyword>
<keyword evidence="2" id="KW-0808">Transferase</keyword>
<dbReference type="Proteomes" id="UP000039324">
    <property type="component" value="Unassembled WGS sequence"/>
</dbReference>
<dbReference type="InterPro" id="IPR000403">
    <property type="entry name" value="PI3/4_kinase_cat_dom"/>
</dbReference>
<organism evidence="7 9">
    <name type="scientific">Plasmodiophora brassicae</name>
    <name type="common">Clubroot disease agent</name>
    <dbReference type="NCBI Taxonomy" id="37360"/>
    <lineage>
        <taxon>Eukaryota</taxon>
        <taxon>Sar</taxon>
        <taxon>Rhizaria</taxon>
        <taxon>Endomyxa</taxon>
        <taxon>Phytomyxea</taxon>
        <taxon>Plasmodiophorida</taxon>
        <taxon>Plasmodiophoridae</taxon>
        <taxon>Plasmodiophora</taxon>
    </lineage>
</organism>
<dbReference type="PANTHER" id="PTHR45800:SF11">
    <property type="entry name" value="PHOSPHATIDYLINOSITOL 3-KINASE-RELATED PROTEIN KINASE"/>
    <property type="match status" value="1"/>
</dbReference>
<geneLocation type="mitochondrion" evidence="8"/>